<comment type="similarity">
    <text evidence="1">Belongs to the SIP5 family.</text>
</comment>
<name>A0A1X2GSM2_9FUNG</name>
<dbReference type="Proteomes" id="UP000242146">
    <property type="component" value="Unassembled WGS sequence"/>
</dbReference>
<feature type="compositionally biased region" description="Basic and acidic residues" evidence="2">
    <location>
        <begin position="525"/>
        <end position="535"/>
    </location>
</feature>
<protein>
    <recommendedName>
        <fullName evidence="5">RING-type domain-containing protein</fullName>
    </recommendedName>
</protein>
<dbReference type="GO" id="GO:0005737">
    <property type="term" value="C:cytoplasm"/>
    <property type="evidence" value="ECO:0007669"/>
    <property type="project" value="TreeGrafter"/>
</dbReference>
<evidence type="ECO:0000256" key="1">
    <source>
        <dbReference type="ARBA" id="ARBA00010402"/>
    </source>
</evidence>
<dbReference type="OrthoDB" id="21471at2759"/>
<feature type="compositionally biased region" description="Low complexity" evidence="2">
    <location>
        <begin position="250"/>
        <end position="279"/>
    </location>
</feature>
<dbReference type="PANTHER" id="PTHR31315">
    <property type="entry name" value="PROTEIN SIP5"/>
    <property type="match status" value="1"/>
</dbReference>
<accession>A0A1X2GSM2</accession>
<evidence type="ECO:0008006" key="5">
    <source>
        <dbReference type="Google" id="ProtNLM"/>
    </source>
</evidence>
<organism evidence="3 4">
    <name type="scientific">Hesseltinella vesiculosa</name>
    <dbReference type="NCBI Taxonomy" id="101127"/>
    <lineage>
        <taxon>Eukaryota</taxon>
        <taxon>Fungi</taxon>
        <taxon>Fungi incertae sedis</taxon>
        <taxon>Mucoromycota</taxon>
        <taxon>Mucoromycotina</taxon>
        <taxon>Mucoromycetes</taxon>
        <taxon>Mucorales</taxon>
        <taxon>Cunninghamellaceae</taxon>
        <taxon>Hesseltinella</taxon>
    </lineage>
</organism>
<dbReference type="PANTHER" id="PTHR31315:SF1">
    <property type="entry name" value="PROTEIN SIP5"/>
    <property type="match status" value="1"/>
</dbReference>
<dbReference type="STRING" id="101127.A0A1X2GSM2"/>
<evidence type="ECO:0000313" key="4">
    <source>
        <dbReference type="Proteomes" id="UP000242146"/>
    </source>
</evidence>
<dbReference type="SUPFAM" id="SSF57850">
    <property type="entry name" value="RING/U-box"/>
    <property type="match status" value="1"/>
</dbReference>
<reference evidence="3 4" key="1">
    <citation type="submission" date="2016-07" db="EMBL/GenBank/DDBJ databases">
        <title>Pervasive Adenine N6-methylation of Active Genes in Fungi.</title>
        <authorList>
            <consortium name="DOE Joint Genome Institute"/>
            <person name="Mondo S.J."/>
            <person name="Dannebaum R.O."/>
            <person name="Kuo R.C."/>
            <person name="Labutti K."/>
            <person name="Haridas S."/>
            <person name="Kuo A."/>
            <person name="Salamov A."/>
            <person name="Ahrendt S.R."/>
            <person name="Lipzen A."/>
            <person name="Sullivan W."/>
            <person name="Andreopoulos W.B."/>
            <person name="Clum A."/>
            <person name="Lindquist E."/>
            <person name="Daum C."/>
            <person name="Ramamoorthy G.K."/>
            <person name="Gryganskyi A."/>
            <person name="Culley D."/>
            <person name="Magnuson J.K."/>
            <person name="James T.Y."/>
            <person name="O'Malley M.A."/>
            <person name="Stajich J.E."/>
            <person name="Spatafora J.W."/>
            <person name="Visel A."/>
            <person name="Grigoriev I.V."/>
        </authorList>
    </citation>
    <scope>NUCLEOTIDE SEQUENCE [LARGE SCALE GENOMIC DNA]</scope>
    <source>
        <strain evidence="3 4">NRRL 3301</strain>
    </source>
</reference>
<sequence length="535" mass="60638">MSKEILKHPRIINDIAMTLVGPHAENKYVSKPTGWADDSLAHVVYSLPAETSTEFPPILVEVQNKVDDKFLHRLVKYASHLYDEYGVDPIVLTFAVHPVPLQVMNKFTTSAAAPFLKNSACDGWAKMNFIMDATTIEESLTITPLPPLAALAHVFFEQKASLMELDLHDDPTIMALYEIAMDAFDYQVTKEEETVDALLKTTSYSTRQFEKIISATEQDEVDIACIKQFAADGAKYASAFYTKYQDQGSSLSSSPAPPSSSSSPALPSSSSSSALPSSSTTDLDWAHRFVTNRKNLGVRPWQPQGLYSSMDYDTKVVKRFLKEGRLAPFYQGYNEERPFSTHASQVDLVLRSFDGLLERTSNHHMLGMATRLVAGHLPDHIQQAVLYKDTVECPICLLYYPTYINRTRCCRQPLCTECFLQLKRKSNNPMLGFPCPFCVQPHLGVIRTPPPWTMHYLRFKQDRTDDAEHRLTIRDPDVVLVDHVRPNWQHDHRLSHSLNPVATTRRVVVRPSAPRCPRYRPHVHPHLDEQDKRTL</sequence>
<comment type="caution">
    <text evidence="3">The sequence shown here is derived from an EMBL/GenBank/DDBJ whole genome shotgun (WGS) entry which is preliminary data.</text>
</comment>
<feature type="region of interest" description="Disordered" evidence="2">
    <location>
        <begin position="513"/>
        <end position="535"/>
    </location>
</feature>
<keyword evidence="4" id="KW-1185">Reference proteome</keyword>
<dbReference type="AlphaFoldDB" id="A0A1X2GSM2"/>
<gene>
    <name evidence="3" type="ORF">DM01DRAFT_1404716</name>
</gene>
<evidence type="ECO:0000313" key="3">
    <source>
        <dbReference type="EMBL" id="ORX60451.1"/>
    </source>
</evidence>
<feature type="region of interest" description="Disordered" evidence="2">
    <location>
        <begin position="250"/>
        <end position="280"/>
    </location>
</feature>
<evidence type="ECO:0000256" key="2">
    <source>
        <dbReference type="SAM" id="MobiDB-lite"/>
    </source>
</evidence>
<proteinExistence type="inferred from homology"/>
<dbReference type="EMBL" id="MCGT01000004">
    <property type="protein sequence ID" value="ORX60451.1"/>
    <property type="molecule type" value="Genomic_DNA"/>
</dbReference>
<dbReference type="InterPro" id="IPR039301">
    <property type="entry name" value="Sip5/DA2"/>
</dbReference>